<evidence type="ECO:0000256" key="1">
    <source>
        <dbReference type="ARBA" id="ARBA00022857"/>
    </source>
</evidence>
<dbReference type="InterPro" id="IPR036291">
    <property type="entry name" value="NAD(P)-bd_dom_sf"/>
</dbReference>
<name>A0A833JEJ7_9BACT</name>
<dbReference type="PANTHER" id="PTHR43103">
    <property type="entry name" value="NUCLEOSIDE-DIPHOSPHATE-SUGAR EPIMERASE"/>
    <property type="match status" value="1"/>
</dbReference>
<evidence type="ECO:0000256" key="2">
    <source>
        <dbReference type="ARBA" id="ARBA00023277"/>
    </source>
</evidence>
<evidence type="ECO:0000259" key="3">
    <source>
        <dbReference type="Pfam" id="PF01370"/>
    </source>
</evidence>
<dbReference type="PANTHER" id="PTHR43103:SF3">
    <property type="entry name" value="ADP-L-GLYCERO-D-MANNO-HEPTOSE-6-EPIMERASE"/>
    <property type="match status" value="1"/>
</dbReference>
<dbReference type="Gene3D" id="3.40.50.720">
    <property type="entry name" value="NAD(P)-binding Rossmann-like Domain"/>
    <property type="match status" value="1"/>
</dbReference>
<dbReference type="AlphaFoldDB" id="A0A833JEJ7"/>
<dbReference type="Proteomes" id="UP000442694">
    <property type="component" value="Unassembled WGS sequence"/>
</dbReference>
<keyword evidence="1" id="KW-0521">NADP</keyword>
<feature type="domain" description="NAD-dependent epimerase/dehydratase" evidence="3">
    <location>
        <begin position="23"/>
        <end position="274"/>
    </location>
</feature>
<dbReference type="InterPro" id="IPR001509">
    <property type="entry name" value="Epimerase_deHydtase"/>
</dbReference>
<sequence>MSEFLAHILLLFTLNGVNMPLFVVTGAHGFIGTNIVEKILTAAPEELGFANGRPSRFSNFEENQQERGCSVIATDLPDSINRINARRFLGSVRYQYVDYEKLIAHLESLEKKPDLVIHNGACSSTTETNPEIFQKLNLGYSQALWEYCARNNIPFIYASSAATYGDGRFGFSDKKEDCNKYVSLNLYGKSKLDFDLWVLKQKETPPTWFGLRYFNVFGQFESHKGGQASMVYHGYNQAVRTGKIKLFESNTSEYAHGEQLRDFVYIDDLVDITMELIRISLARIENKSSYLISENGLFLNIGRGVAESWNNLAQEVFSSLSIPESIEYIPMPDNIIRQYQNYTCADLSTLRSLGIQHEFKSLKAGVIKYVQKHLMRGQ</sequence>
<dbReference type="Gene3D" id="3.90.25.10">
    <property type="entry name" value="UDP-galactose 4-epimerase, domain 1"/>
    <property type="match status" value="1"/>
</dbReference>
<keyword evidence="2" id="KW-0119">Carbohydrate metabolism</keyword>
<keyword evidence="5" id="KW-1185">Reference proteome</keyword>
<dbReference type="Pfam" id="PF01370">
    <property type="entry name" value="Epimerase"/>
    <property type="match status" value="1"/>
</dbReference>
<organism evidence="4 5">
    <name type="scientific">Fluviispira multicolorata</name>
    <dbReference type="NCBI Taxonomy" id="2654512"/>
    <lineage>
        <taxon>Bacteria</taxon>
        <taxon>Pseudomonadati</taxon>
        <taxon>Bdellovibrionota</taxon>
        <taxon>Oligoflexia</taxon>
        <taxon>Silvanigrellales</taxon>
        <taxon>Silvanigrellaceae</taxon>
        <taxon>Fluviispira</taxon>
    </lineage>
</organism>
<protein>
    <submittedName>
        <fullName evidence="4">NAD-dependent epimerase/dehydratase family protein</fullName>
    </submittedName>
</protein>
<evidence type="ECO:0000313" key="5">
    <source>
        <dbReference type="Proteomes" id="UP000442694"/>
    </source>
</evidence>
<dbReference type="SUPFAM" id="SSF51735">
    <property type="entry name" value="NAD(P)-binding Rossmann-fold domains"/>
    <property type="match status" value="1"/>
</dbReference>
<proteinExistence type="predicted"/>
<comment type="caution">
    <text evidence="4">The sequence shown here is derived from an EMBL/GenBank/DDBJ whole genome shotgun (WGS) entry which is preliminary data.</text>
</comment>
<reference evidence="4 5" key="1">
    <citation type="submission" date="2019-10" db="EMBL/GenBank/DDBJ databases">
        <title>New genus of Silvanigrellaceae.</title>
        <authorList>
            <person name="Pitt A."/>
            <person name="Hahn M.W."/>
        </authorList>
    </citation>
    <scope>NUCLEOTIDE SEQUENCE [LARGE SCALE GENOMIC DNA]</scope>
    <source>
        <strain evidence="4 5">33A1-SZDP</strain>
    </source>
</reference>
<evidence type="ECO:0000313" key="4">
    <source>
        <dbReference type="EMBL" id="KAB8029919.1"/>
    </source>
</evidence>
<dbReference type="EMBL" id="WFLN01000007">
    <property type="protein sequence ID" value="KAB8029919.1"/>
    <property type="molecule type" value="Genomic_DNA"/>
</dbReference>
<accession>A0A833JEJ7</accession>
<gene>
    <name evidence="4" type="ORF">GCL57_10310</name>
</gene>